<feature type="transmembrane region" description="Helical" evidence="1">
    <location>
        <begin position="102"/>
        <end position="122"/>
    </location>
</feature>
<name>A0A1H0WJ01_9BACI</name>
<sequence>MKQHIRESINWSLGIAVITFVLAAIFTIVSTYALSGLTWAIGTIVVFIIVFIGIFFDMLGIAATAADEIPFHAMASKKVNGSKSAIHIVRNADRFASFCNDVIGDISGIISGTATAIVVLELTVTYNYTDGSVFHYVVSVVFTSLVAALTVGGKALGKSIAIRSSTEIIFQVGRIFHFIEDKFNIVLIKDKKKKRNSKRK</sequence>
<evidence type="ECO:0000256" key="1">
    <source>
        <dbReference type="SAM" id="Phobius"/>
    </source>
</evidence>
<keyword evidence="1" id="KW-0472">Membrane</keyword>
<dbReference type="Proteomes" id="UP000199159">
    <property type="component" value="Unassembled WGS sequence"/>
</dbReference>
<evidence type="ECO:0000313" key="3">
    <source>
        <dbReference type="Proteomes" id="UP000199159"/>
    </source>
</evidence>
<evidence type="ECO:0000313" key="2">
    <source>
        <dbReference type="EMBL" id="SDP90455.1"/>
    </source>
</evidence>
<feature type="transmembrane region" description="Helical" evidence="1">
    <location>
        <begin position="12"/>
        <end position="33"/>
    </location>
</feature>
<keyword evidence="1" id="KW-1133">Transmembrane helix</keyword>
<dbReference type="STRING" id="930152.SAMN05216565_111153"/>
<dbReference type="OrthoDB" id="2111373at2"/>
<feature type="transmembrane region" description="Helical" evidence="1">
    <location>
        <begin position="39"/>
        <end position="66"/>
    </location>
</feature>
<dbReference type="AlphaFoldDB" id="A0A1H0WJ01"/>
<proteinExistence type="predicted"/>
<keyword evidence="3" id="KW-1185">Reference proteome</keyword>
<dbReference type="EMBL" id="FNJU01000011">
    <property type="protein sequence ID" value="SDP90455.1"/>
    <property type="molecule type" value="Genomic_DNA"/>
</dbReference>
<accession>A0A1H0WJ01</accession>
<reference evidence="3" key="1">
    <citation type="submission" date="2016-10" db="EMBL/GenBank/DDBJ databases">
        <authorList>
            <person name="Varghese N."/>
            <person name="Submissions S."/>
        </authorList>
    </citation>
    <scope>NUCLEOTIDE SEQUENCE [LARGE SCALE GENOMIC DNA]</scope>
    <source>
        <strain evidence="3">IBRC-M10078</strain>
    </source>
</reference>
<gene>
    <name evidence="2" type="ORF">SAMN05216565_111153</name>
</gene>
<dbReference type="RefSeq" id="WP_090857779.1">
    <property type="nucleotide sequence ID" value="NZ_FNJU01000011.1"/>
</dbReference>
<protein>
    <submittedName>
        <fullName evidence="2">Uncharacterized protein</fullName>
    </submittedName>
</protein>
<feature type="transmembrane region" description="Helical" evidence="1">
    <location>
        <begin position="134"/>
        <end position="156"/>
    </location>
</feature>
<organism evidence="2 3">
    <name type="scientific">Litchfieldia salsa</name>
    <dbReference type="NCBI Taxonomy" id="930152"/>
    <lineage>
        <taxon>Bacteria</taxon>
        <taxon>Bacillati</taxon>
        <taxon>Bacillota</taxon>
        <taxon>Bacilli</taxon>
        <taxon>Bacillales</taxon>
        <taxon>Bacillaceae</taxon>
        <taxon>Litchfieldia</taxon>
    </lineage>
</organism>
<keyword evidence="1" id="KW-0812">Transmembrane</keyword>